<dbReference type="GO" id="GO:0005829">
    <property type="term" value="C:cytosol"/>
    <property type="evidence" value="ECO:0007669"/>
    <property type="project" value="TreeGrafter"/>
</dbReference>
<dbReference type="PROSITE" id="PS50861">
    <property type="entry name" value="AA_TRNA_LIGASE_II_GLYAB"/>
    <property type="match status" value="1"/>
</dbReference>
<keyword evidence="10" id="KW-1185">Reference proteome</keyword>
<dbReference type="GO" id="GO:0006426">
    <property type="term" value="P:glycyl-tRNA aminoacylation"/>
    <property type="evidence" value="ECO:0007669"/>
    <property type="project" value="UniProtKB-UniRule"/>
</dbReference>
<comment type="similarity">
    <text evidence="1 8">Belongs to the class-II aminoacyl-tRNA synthetase family.</text>
</comment>
<evidence type="ECO:0000313" key="10">
    <source>
        <dbReference type="Proteomes" id="UP000533476"/>
    </source>
</evidence>
<dbReference type="GO" id="GO:0004820">
    <property type="term" value="F:glycine-tRNA ligase activity"/>
    <property type="evidence" value="ECO:0007669"/>
    <property type="project" value="UniProtKB-UniRule"/>
</dbReference>
<keyword evidence="8" id="KW-0963">Cytoplasm</keyword>
<evidence type="ECO:0000256" key="8">
    <source>
        <dbReference type="HAMAP-Rule" id="MF_00255"/>
    </source>
</evidence>
<protein>
    <recommendedName>
        <fullName evidence="8">Glycine--tRNA ligase beta subunit</fullName>
        <ecNumber evidence="8">6.1.1.14</ecNumber>
    </recommendedName>
    <alternativeName>
        <fullName evidence="8">Glycyl-tRNA synthetase beta subunit</fullName>
        <shortName evidence="8">GlyRS</shortName>
    </alternativeName>
</protein>
<dbReference type="PANTHER" id="PTHR30075:SF2">
    <property type="entry name" value="GLYCINE--TRNA LIGASE, CHLOROPLASTIC_MITOCHONDRIAL 2"/>
    <property type="match status" value="1"/>
</dbReference>
<accession>A0A7Y0L482</accession>
<evidence type="ECO:0000256" key="3">
    <source>
        <dbReference type="ARBA" id="ARBA00022741"/>
    </source>
</evidence>
<proteinExistence type="inferred from homology"/>
<dbReference type="PRINTS" id="PR01045">
    <property type="entry name" value="TRNASYNTHGB"/>
</dbReference>
<name>A0A7Y0L482_9FIRM</name>
<keyword evidence="5 8" id="KW-0648">Protein biosynthesis</keyword>
<reference evidence="9 10" key="1">
    <citation type="submission" date="2020-04" db="EMBL/GenBank/DDBJ databases">
        <authorList>
            <person name="Zhang R."/>
            <person name="Schippers A."/>
        </authorList>
    </citation>
    <scope>NUCLEOTIDE SEQUENCE [LARGE SCALE GENOMIC DNA]</scope>
    <source>
        <strain evidence="9 10">DSM 109850</strain>
    </source>
</reference>
<gene>
    <name evidence="8" type="primary">glyS</name>
    <name evidence="9" type="ORF">HIJ39_11750</name>
</gene>
<dbReference type="Pfam" id="PF02092">
    <property type="entry name" value="tRNA_synt_2f"/>
    <property type="match status" value="1"/>
</dbReference>
<evidence type="ECO:0000256" key="6">
    <source>
        <dbReference type="ARBA" id="ARBA00023146"/>
    </source>
</evidence>
<dbReference type="InterPro" id="IPR015944">
    <property type="entry name" value="Gly-tRNA-synth_bsu"/>
</dbReference>
<keyword evidence="2 8" id="KW-0436">Ligase</keyword>
<dbReference type="NCBIfam" id="TIGR00211">
    <property type="entry name" value="glyS"/>
    <property type="match status" value="1"/>
</dbReference>
<keyword evidence="3 8" id="KW-0547">Nucleotide-binding</keyword>
<organism evidence="9 10">
    <name type="scientific">Sulfobacillus harzensis</name>
    <dbReference type="NCBI Taxonomy" id="2729629"/>
    <lineage>
        <taxon>Bacteria</taxon>
        <taxon>Bacillati</taxon>
        <taxon>Bacillota</taxon>
        <taxon>Clostridia</taxon>
        <taxon>Eubacteriales</taxon>
        <taxon>Clostridiales Family XVII. Incertae Sedis</taxon>
        <taxon>Sulfobacillus</taxon>
    </lineage>
</organism>
<comment type="subunit">
    <text evidence="8">Tetramer of two alpha and two beta subunits.</text>
</comment>
<dbReference type="AlphaFoldDB" id="A0A7Y0L482"/>
<sequence>MSNQTFKTFIVEVGVEEIPSRFVEALSAEFARMMEASLLEERLHYRTPRRAATPRRLIFQAAVAEQQTHEVEQVRGPAVSVAYREGVPTPALDGFLRRVNKRPEELSRAVVGGKEYLVAGVEKPTQSAREVLPEIVSRVLASLPQPRSMRWGSGDARFIRPVRWILALFDDEVLRVEALGVESGSVTYGNRTDHPEAIGIKDAREYWPALERVLVEADGEKRRTVIREVGDMLAAEAGGRVDWDEELLDEVANLVEWPTPFLGGFEEEFLEVPDPVLITSMKVHQRYFPLKQPNGHLLPAFLAVRNGRGEDLAEVRHGNEKVLRARLSDARYFYRLDQKTPLSEHEPGLAGVTLHAKLGTYADKVARLLQLFDETRTWWNVDQAGAEDVVRAIHLYKCDLLTQVVSEFPELQGEMGAIYAKQEGERPDVEAAIRDQYHPGFPGDRVPDRPVAAILGLLDRADTLVSFYGANLRATGSEDPFGLRRVALGLARIAAETPVLGDHTVTDLIATAAKVAEVDAAVVNQVLQLVTMRLMSEWENEWPTPWLQAVLARSFPWPQLGTRLAFIRDHQGTELFSAAAQAYKRLERIARDAGPTVLHDTYGGVEGDLKAAADQALTIAAEDLASWWGAVENLVPVVERFFEEVLVMDPDPMVRQGRLGLVKYVAEALGRYYAWDVL</sequence>
<dbReference type="PANTHER" id="PTHR30075">
    <property type="entry name" value="GLYCYL-TRNA SYNTHETASE"/>
    <property type="match status" value="1"/>
</dbReference>
<dbReference type="HAMAP" id="MF_00255">
    <property type="entry name" value="Gly_tRNA_synth_beta"/>
    <property type="match status" value="1"/>
</dbReference>
<dbReference type="GO" id="GO:0005524">
    <property type="term" value="F:ATP binding"/>
    <property type="evidence" value="ECO:0007669"/>
    <property type="project" value="UniProtKB-UniRule"/>
</dbReference>
<dbReference type="InterPro" id="IPR006194">
    <property type="entry name" value="Gly-tRNA-synth_heterodimer"/>
</dbReference>
<evidence type="ECO:0000256" key="5">
    <source>
        <dbReference type="ARBA" id="ARBA00022917"/>
    </source>
</evidence>
<dbReference type="EMBL" id="JABBVZ010000037">
    <property type="protein sequence ID" value="NMP23022.1"/>
    <property type="molecule type" value="Genomic_DNA"/>
</dbReference>
<dbReference type="Proteomes" id="UP000533476">
    <property type="component" value="Unassembled WGS sequence"/>
</dbReference>
<comment type="subcellular location">
    <subcellularLocation>
        <location evidence="8">Cytoplasm</location>
    </subcellularLocation>
</comment>
<comment type="caution">
    <text evidence="9">The sequence shown here is derived from an EMBL/GenBank/DDBJ whole genome shotgun (WGS) entry which is preliminary data.</text>
</comment>
<comment type="catalytic activity">
    <reaction evidence="7 8">
        <text>tRNA(Gly) + glycine + ATP = glycyl-tRNA(Gly) + AMP + diphosphate</text>
        <dbReference type="Rhea" id="RHEA:16013"/>
        <dbReference type="Rhea" id="RHEA-COMP:9664"/>
        <dbReference type="Rhea" id="RHEA-COMP:9683"/>
        <dbReference type="ChEBI" id="CHEBI:30616"/>
        <dbReference type="ChEBI" id="CHEBI:33019"/>
        <dbReference type="ChEBI" id="CHEBI:57305"/>
        <dbReference type="ChEBI" id="CHEBI:78442"/>
        <dbReference type="ChEBI" id="CHEBI:78522"/>
        <dbReference type="ChEBI" id="CHEBI:456215"/>
        <dbReference type="EC" id="6.1.1.14"/>
    </reaction>
</comment>
<dbReference type="EC" id="6.1.1.14" evidence="8"/>
<evidence type="ECO:0000256" key="2">
    <source>
        <dbReference type="ARBA" id="ARBA00022598"/>
    </source>
</evidence>
<evidence type="ECO:0000256" key="7">
    <source>
        <dbReference type="ARBA" id="ARBA00047937"/>
    </source>
</evidence>
<evidence type="ECO:0000256" key="1">
    <source>
        <dbReference type="ARBA" id="ARBA00008226"/>
    </source>
</evidence>
<keyword evidence="4 8" id="KW-0067">ATP-binding</keyword>
<evidence type="ECO:0000256" key="4">
    <source>
        <dbReference type="ARBA" id="ARBA00022840"/>
    </source>
</evidence>
<keyword evidence="6 8" id="KW-0030">Aminoacyl-tRNA synthetase</keyword>
<evidence type="ECO:0000313" key="9">
    <source>
        <dbReference type="EMBL" id="NMP23022.1"/>
    </source>
</evidence>
<dbReference type="RefSeq" id="WP_169099901.1">
    <property type="nucleotide sequence ID" value="NZ_JABBVZ010000037.1"/>
</dbReference>